<keyword evidence="9" id="KW-0234">DNA repair</keyword>
<dbReference type="PANTHER" id="PTHR11070:SF48">
    <property type="entry name" value="ATP-DEPENDENT HELICASE_NUCLEASE SUBUNIT A"/>
    <property type="match status" value="1"/>
</dbReference>
<evidence type="ECO:0000256" key="10">
    <source>
        <dbReference type="ARBA" id="ARBA00023235"/>
    </source>
</evidence>
<dbReference type="EC" id="5.6.2.4" evidence="12"/>
<sequence length="1185" mass="134152">MEVKWTPDQKRAIDLPSGEGNILVSAAAGSGKTAVLVERICEKIRLEKRSIDSFLIVTFTTAAASGMKEKIEQRFAEALETAQTPEEHRFWMRQLSLLATADITTIDAFCLNTVKNNFQSIGVDPGFTIMDGAEYELLRRKVAEELFDKLYDEKDASFLDLVEKYADFRSDERLIRLLFNIYDFISEFAEPLGWLDEKASWYTEDMTKSPWVRLCIDGLVKAAARDALNESERLLNEILYTATGLDENFWEAKNAAEAAREDYGRITDSLELIRGAMLELINIDSIEELCGWNRRYSCGSSLLAENMPARITNSLREIDGFEGFMKRTKNLKADTESALSVMAITRPEEFCAPEKAARLAKTAAEIAELVRKFDGELSKAVHKKSAYTFLDIEHMTYKLFRDNEDIRRNYADKYSEILIDEYQDTNGLQDAIFEKISHGNIFMVGDLKQSIYRFRGGDPYIFKEKSRLYDKGEGGKKVTLARNFRSRGEVIDSINDVFDVIMSERVGDVDYSGGERLVCGAGGGGEDFYRSEMHVIAKRKEAGDDEELETAEAEYVAARIKELHGREIFDSKINACRPLKYSDFTILFRARSSARVYGAVFEKHNIPFYAEINDYFKNSEVKAVTALLDTIDNVRRDVPLVTSLRSAIFNFTDSELAYIKIHFGKDGTCFYDALKSCAEGGGHLSGRCKNAVSSIERWREYTKRKSAANLIWSIYEESGFYDAASAAGGETAQINLRLLYERAKQYENSGFKGLFSFTRYLENLRGRRDDMAGARVMRHDVVSLMTVHKSKGLEFPIVFVVGLGKRSLRKSSGDGRAVLHKELGMGLAYPETEHGFYGITPFKMLVSEQNGREDMSENMRLLYVALTRARCKLIATAAYNMLDDEELSFRLKNWKAAAERGKMKESAVMSAQTYGDWIIPAALRSVNWDVTSLFAEPAGEAPEEDDEAAMRVTDSDELYASVCRLLDYKYPYPESTVLPSRTTATEMKEMRREKERYPAAVVSAPAFLSGAEDAAKRGTAYHNFAAYIDLGVLRRELSEKSIAAELKRLTDEGYVDARFADGEMVKKLLELFKSREGRRILNAKKVYREKNFQMLMSADEYTGVKGSGENMILQGVIDCFFTEDGKTAVLMDYKTDKIKNGDVSEAVENYTLQLKLYSEAIERVAGLKVTERYLYLFDINKAVKI</sequence>
<organism evidence="17 18">
    <name type="scientific">Candidatus Ornithomonoglobus intestinigallinarum</name>
    <dbReference type="NCBI Taxonomy" id="2840894"/>
    <lineage>
        <taxon>Bacteria</taxon>
        <taxon>Bacillati</taxon>
        <taxon>Bacillota</taxon>
        <taxon>Clostridia</taxon>
        <taxon>Candidatus Ornithomonoglobus</taxon>
    </lineage>
</organism>
<dbReference type="GO" id="GO:0004527">
    <property type="term" value="F:exonuclease activity"/>
    <property type="evidence" value="ECO:0007669"/>
    <property type="project" value="UniProtKB-KW"/>
</dbReference>
<dbReference type="SUPFAM" id="SSF52540">
    <property type="entry name" value="P-loop containing nucleoside triphosphate hydrolases"/>
    <property type="match status" value="1"/>
</dbReference>
<dbReference type="InterPro" id="IPR011604">
    <property type="entry name" value="PDDEXK-like_dom_sf"/>
</dbReference>
<keyword evidence="4 14" id="KW-0378">Hydrolase</keyword>
<dbReference type="PROSITE" id="PS51217">
    <property type="entry name" value="UVRD_HELICASE_CTER"/>
    <property type="match status" value="1"/>
</dbReference>
<evidence type="ECO:0000256" key="12">
    <source>
        <dbReference type="ARBA" id="ARBA00034808"/>
    </source>
</evidence>
<dbReference type="Gene3D" id="3.90.320.10">
    <property type="match status" value="1"/>
</dbReference>
<evidence type="ECO:0000256" key="4">
    <source>
        <dbReference type="ARBA" id="ARBA00022801"/>
    </source>
</evidence>
<evidence type="ECO:0000256" key="1">
    <source>
        <dbReference type="ARBA" id="ARBA00022722"/>
    </source>
</evidence>
<evidence type="ECO:0000256" key="3">
    <source>
        <dbReference type="ARBA" id="ARBA00022763"/>
    </source>
</evidence>
<dbReference type="GO" id="GO:0005829">
    <property type="term" value="C:cytosol"/>
    <property type="evidence" value="ECO:0007669"/>
    <property type="project" value="TreeGrafter"/>
</dbReference>
<gene>
    <name evidence="17" type="ORF">IAA60_03955</name>
</gene>
<dbReference type="SUPFAM" id="SSF52980">
    <property type="entry name" value="Restriction endonuclease-like"/>
    <property type="match status" value="1"/>
</dbReference>
<dbReference type="EMBL" id="DVLU01000033">
    <property type="protein sequence ID" value="HIT85046.1"/>
    <property type="molecule type" value="Genomic_DNA"/>
</dbReference>
<dbReference type="PANTHER" id="PTHR11070">
    <property type="entry name" value="UVRD / RECB / PCRA DNA HELICASE FAMILY MEMBER"/>
    <property type="match status" value="1"/>
</dbReference>
<keyword evidence="1" id="KW-0540">Nuclease</keyword>
<evidence type="ECO:0000256" key="9">
    <source>
        <dbReference type="ARBA" id="ARBA00023204"/>
    </source>
</evidence>
<reference evidence="17" key="1">
    <citation type="submission" date="2020-10" db="EMBL/GenBank/DDBJ databases">
        <authorList>
            <person name="Gilroy R."/>
        </authorList>
    </citation>
    <scope>NUCLEOTIDE SEQUENCE</scope>
    <source>
        <strain evidence="17">CHK181-108</strain>
    </source>
</reference>
<dbReference type="PROSITE" id="PS51198">
    <property type="entry name" value="UVRD_HELICASE_ATP_BIND"/>
    <property type="match status" value="1"/>
</dbReference>
<evidence type="ECO:0000256" key="13">
    <source>
        <dbReference type="ARBA" id="ARBA00048988"/>
    </source>
</evidence>
<keyword evidence="7 14" id="KW-0067">ATP-binding</keyword>
<dbReference type="CDD" id="cd17932">
    <property type="entry name" value="DEXQc_UvrD"/>
    <property type="match status" value="1"/>
</dbReference>
<name>A0A9D1H2R4_9FIRM</name>
<evidence type="ECO:0000256" key="14">
    <source>
        <dbReference type="PROSITE-ProRule" id="PRU00560"/>
    </source>
</evidence>
<keyword evidence="2 14" id="KW-0547">Nucleotide-binding</keyword>
<evidence type="ECO:0000259" key="16">
    <source>
        <dbReference type="PROSITE" id="PS51217"/>
    </source>
</evidence>
<keyword evidence="5 14" id="KW-0347">Helicase</keyword>
<protein>
    <recommendedName>
        <fullName evidence="12">DNA 3'-5' helicase</fullName>
        <ecNumber evidence="12">5.6.2.4</ecNumber>
    </recommendedName>
</protein>
<comment type="caution">
    <text evidence="17">The sequence shown here is derived from an EMBL/GenBank/DDBJ whole genome shotgun (WGS) entry which is preliminary data.</text>
</comment>
<dbReference type="InterPro" id="IPR027417">
    <property type="entry name" value="P-loop_NTPase"/>
</dbReference>
<evidence type="ECO:0000256" key="2">
    <source>
        <dbReference type="ARBA" id="ARBA00022741"/>
    </source>
</evidence>
<evidence type="ECO:0000256" key="8">
    <source>
        <dbReference type="ARBA" id="ARBA00023125"/>
    </source>
</evidence>
<keyword evidence="6" id="KW-0269">Exonuclease</keyword>
<keyword evidence="3" id="KW-0227">DNA damage</keyword>
<comment type="catalytic activity">
    <reaction evidence="13">
        <text>ATP + H2O = ADP + phosphate + H(+)</text>
        <dbReference type="Rhea" id="RHEA:13065"/>
        <dbReference type="ChEBI" id="CHEBI:15377"/>
        <dbReference type="ChEBI" id="CHEBI:15378"/>
        <dbReference type="ChEBI" id="CHEBI:30616"/>
        <dbReference type="ChEBI" id="CHEBI:43474"/>
        <dbReference type="ChEBI" id="CHEBI:456216"/>
        <dbReference type="EC" id="5.6.2.4"/>
    </reaction>
</comment>
<evidence type="ECO:0000259" key="15">
    <source>
        <dbReference type="PROSITE" id="PS51198"/>
    </source>
</evidence>
<evidence type="ECO:0000256" key="11">
    <source>
        <dbReference type="ARBA" id="ARBA00034617"/>
    </source>
</evidence>
<evidence type="ECO:0000313" key="18">
    <source>
        <dbReference type="Proteomes" id="UP000824165"/>
    </source>
</evidence>
<comment type="catalytic activity">
    <reaction evidence="11">
        <text>Couples ATP hydrolysis with the unwinding of duplex DNA by translocating in the 3'-5' direction.</text>
        <dbReference type="EC" id="5.6.2.4"/>
    </reaction>
</comment>
<feature type="domain" description="UvrD-like helicase ATP-binding" evidence="15">
    <location>
        <begin position="5"/>
        <end position="487"/>
    </location>
</feature>
<dbReference type="GO" id="GO:0003677">
    <property type="term" value="F:DNA binding"/>
    <property type="evidence" value="ECO:0007669"/>
    <property type="project" value="UniProtKB-KW"/>
</dbReference>
<keyword evidence="8" id="KW-0238">DNA-binding</keyword>
<dbReference type="InterPro" id="IPR000212">
    <property type="entry name" value="DNA_helicase_UvrD/REP"/>
</dbReference>
<dbReference type="Proteomes" id="UP000824165">
    <property type="component" value="Unassembled WGS sequence"/>
</dbReference>
<dbReference type="GO" id="GO:0005524">
    <property type="term" value="F:ATP binding"/>
    <property type="evidence" value="ECO:0007669"/>
    <property type="project" value="UniProtKB-UniRule"/>
</dbReference>
<dbReference type="InterPro" id="IPR014016">
    <property type="entry name" value="UvrD-like_ATP-bd"/>
</dbReference>
<dbReference type="Gene3D" id="3.40.50.300">
    <property type="entry name" value="P-loop containing nucleotide triphosphate hydrolases"/>
    <property type="match status" value="4"/>
</dbReference>
<dbReference type="GO" id="GO:0033202">
    <property type="term" value="C:DNA helicase complex"/>
    <property type="evidence" value="ECO:0007669"/>
    <property type="project" value="TreeGrafter"/>
</dbReference>
<dbReference type="InterPro" id="IPR011335">
    <property type="entry name" value="Restrct_endonuc-II-like"/>
</dbReference>
<accession>A0A9D1H2R4</accession>
<reference evidence="17" key="2">
    <citation type="journal article" date="2021" name="PeerJ">
        <title>Extensive microbial diversity within the chicken gut microbiome revealed by metagenomics and culture.</title>
        <authorList>
            <person name="Gilroy R."/>
            <person name="Ravi A."/>
            <person name="Getino M."/>
            <person name="Pursley I."/>
            <person name="Horton D.L."/>
            <person name="Alikhan N.F."/>
            <person name="Baker D."/>
            <person name="Gharbi K."/>
            <person name="Hall N."/>
            <person name="Watson M."/>
            <person name="Adriaenssens E.M."/>
            <person name="Foster-Nyarko E."/>
            <person name="Jarju S."/>
            <person name="Secka A."/>
            <person name="Antonio M."/>
            <person name="Oren A."/>
            <person name="Chaudhuri R.R."/>
            <person name="La Ragione R."/>
            <person name="Hildebrand F."/>
            <person name="Pallen M.J."/>
        </authorList>
    </citation>
    <scope>NUCLEOTIDE SEQUENCE</scope>
    <source>
        <strain evidence="17">CHK181-108</strain>
    </source>
</reference>
<dbReference type="InterPro" id="IPR014017">
    <property type="entry name" value="DNA_helicase_UvrD-like_C"/>
</dbReference>
<dbReference type="GO" id="GO:0043138">
    <property type="term" value="F:3'-5' DNA helicase activity"/>
    <property type="evidence" value="ECO:0007669"/>
    <property type="project" value="UniProtKB-EC"/>
</dbReference>
<feature type="domain" description="UvrD-like helicase C-terminal" evidence="16">
    <location>
        <begin position="495"/>
        <end position="792"/>
    </location>
</feature>
<dbReference type="Gene3D" id="1.10.486.10">
    <property type="entry name" value="PCRA, domain 4"/>
    <property type="match status" value="1"/>
</dbReference>
<dbReference type="GO" id="GO:0000725">
    <property type="term" value="P:recombinational repair"/>
    <property type="evidence" value="ECO:0007669"/>
    <property type="project" value="TreeGrafter"/>
</dbReference>
<evidence type="ECO:0000256" key="6">
    <source>
        <dbReference type="ARBA" id="ARBA00022839"/>
    </source>
</evidence>
<evidence type="ECO:0000256" key="5">
    <source>
        <dbReference type="ARBA" id="ARBA00022806"/>
    </source>
</evidence>
<keyword evidence="10" id="KW-0413">Isomerase</keyword>
<dbReference type="AlphaFoldDB" id="A0A9D1H2R4"/>
<dbReference type="Pfam" id="PF00580">
    <property type="entry name" value="UvrD-helicase"/>
    <property type="match status" value="1"/>
</dbReference>
<proteinExistence type="predicted"/>
<evidence type="ECO:0000313" key="17">
    <source>
        <dbReference type="EMBL" id="HIT85046.1"/>
    </source>
</evidence>
<dbReference type="Pfam" id="PF13361">
    <property type="entry name" value="UvrD_C"/>
    <property type="match status" value="2"/>
</dbReference>
<feature type="binding site" evidence="14">
    <location>
        <begin position="26"/>
        <end position="33"/>
    </location>
    <ligand>
        <name>ATP</name>
        <dbReference type="ChEBI" id="CHEBI:30616"/>
    </ligand>
</feature>
<evidence type="ECO:0000256" key="7">
    <source>
        <dbReference type="ARBA" id="ARBA00022840"/>
    </source>
</evidence>